<protein>
    <submittedName>
        <fullName evidence="5">DUF898 family protein</fullName>
    </submittedName>
</protein>
<dbReference type="SUPFAM" id="SSF48452">
    <property type="entry name" value="TPR-like"/>
    <property type="match status" value="1"/>
</dbReference>
<keyword evidence="4" id="KW-0472">Membrane</keyword>
<feature type="transmembrane region" description="Helical" evidence="4">
    <location>
        <begin position="117"/>
        <end position="138"/>
    </location>
</feature>
<organism evidence="5 6">
    <name type="scientific">Candidatus Desulfacyla euxinica</name>
    <dbReference type="NCBI Taxonomy" id="2841693"/>
    <lineage>
        <taxon>Bacteria</taxon>
        <taxon>Deltaproteobacteria</taxon>
        <taxon>Candidatus Desulfacyla</taxon>
    </lineage>
</organism>
<dbReference type="Pfam" id="PF05987">
    <property type="entry name" value="DUF898"/>
    <property type="match status" value="1"/>
</dbReference>
<dbReference type="PANTHER" id="PTHR44858">
    <property type="entry name" value="TETRATRICOPEPTIDE REPEAT PROTEIN 6"/>
    <property type="match status" value="1"/>
</dbReference>
<dbReference type="PROSITE" id="PS50005">
    <property type="entry name" value="TPR"/>
    <property type="match status" value="3"/>
</dbReference>
<feature type="repeat" description="TPR" evidence="3">
    <location>
        <begin position="453"/>
        <end position="486"/>
    </location>
</feature>
<evidence type="ECO:0000256" key="4">
    <source>
        <dbReference type="SAM" id="Phobius"/>
    </source>
</evidence>
<feature type="transmembrane region" description="Helical" evidence="4">
    <location>
        <begin position="66"/>
        <end position="89"/>
    </location>
</feature>
<dbReference type="Proteomes" id="UP000650524">
    <property type="component" value="Unassembled WGS sequence"/>
</dbReference>
<dbReference type="InterPro" id="IPR050498">
    <property type="entry name" value="Ycf3"/>
</dbReference>
<dbReference type="AlphaFoldDB" id="A0A8J6T3Q3"/>
<evidence type="ECO:0000313" key="5">
    <source>
        <dbReference type="EMBL" id="MBC8178085.1"/>
    </source>
</evidence>
<dbReference type="Pfam" id="PF00515">
    <property type="entry name" value="TPR_1"/>
    <property type="match status" value="1"/>
</dbReference>
<keyword evidence="4" id="KW-0812">Transmembrane</keyword>
<dbReference type="SMART" id="SM00028">
    <property type="entry name" value="TPR"/>
    <property type="match status" value="4"/>
</dbReference>
<dbReference type="Pfam" id="PF13414">
    <property type="entry name" value="TPR_11"/>
    <property type="match status" value="1"/>
</dbReference>
<dbReference type="Pfam" id="PF13181">
    <property type="entry name" value="TPR_8"/>
    <property type="match status" value="1"/>
</dbReference>
<dbReference type="InterPro" id="IPR019734">
    <property type="entry name" value="TPR_rpt"/>
</dbReference>
<dbReference type="PROSITE" id="PS50293">
    <property type="entry name" value="TPR_REGION"/>
    <property type="match status" value="2"/>
</dbReference>
<feature type="transmembrane region" description="Helical" evidence="4">
    <location>
        <begin position="15"/>
        <end position="34"/>
    </location>
</feature>
<feature type="transmembrane region" description="Helical" evidence="4">
    <location>
        <begin position="193"/>
        <end position="217"/>
    </location>
</feature>
<feature type="repeat" description="TPR" evidence="3">
    <location>
        <begin position="419"/>
        <end position="452"/>
    </location>
</feature>
<feature type="transmembrane region" description="Helical" evidence="4">
    <location>
        <begin position="237"/>
        <end position="259"/>
    </location>
</feature>
<feature type="repeat" description="TPR" evidence="3">
    <location>
        <begin position="385"/>
        <end position="418"/>
    </location>
</feature>
<dbReference type="InterPro" id="IPR010295">
    <property type="entry name" value="DUF898"/>
</dbReference>
<dbReference type="EMBL" id="JACNJD010000254">
    <property type="protein sequence ID" value="MBC8178085.1"/>
    <property type="molecule type" value="Genomic_DNA"/>
</dbReference>
<gene>
    <name evidence="5" type="ORF">H8E19_11830</name>
</gene>
<reference evidence="5 6" key="1">
    <citation type="submission" date="2020-08" db="EMBL/GenBank/DDBJ databases">
        <title>Bridging the membrane lipid divide: bacteria of the FCB group superphylum have the potential to synthesize archaeal ether lipids.</title>
        <authorList>
            <person name="Villanueva L."/>
            <person name="Von Meijenfeldt F.A.B."/>
            <person name="Westbye A.B."/>
            <person name="Yadav S."/>
            <person name="Hopmans E.C."/>
            <person name="Dutilh B.E."/>
            <person name="Sinninghe Damste J.S."/>
        </authorList>
    </citation>
    <scope>NUCLEOTIDE SEQUENCE [LARGE SCALE GENOMIC DNA]</scope>
    <source>
        <strain evidence="5">NIOZ-UU27</strain>
    </source>
</reference>
<evidence type="ECO:0000313" key="6">
    <source>
        <dbReference type="Proteomes" id="UP000650524"/>
    </source>
</evidence>
<dbReference type="InterPro" id="IPR011990">
    <property type="entry name" value="TPR-like_helical_dom_sf"/>
</dbReference>
<evidence type="ECO:0000256" key="1">
    <source>
        <dbReference type="ARBA" id="ARBA00022737"/>
    </source>
</evidence>
<dbReference type="PANTHER" id="PTHR44858:SF1">
    <property type="entry name" value="UDP-N-ACETYLGLUCOSAMINE--PEPTIDE N-ACETYLGLUCOSAMINYLTRANSFERASE SPINDLY-RELATED"/>
    <property type="match status" value="1"/>
</dbReference>
<evidence type="ECO:0000256" key="2">
    <source>
        <dbReference type="ARBA" id="ARBA00022803"/>
    </source>
</evidence>
<keyword evidence="1" id="KW-0677">Repeat</keyword>
<proteinExistence type="predicted"/>
<name>A0A8J6T3Q3_9DELT</name>
<evidence type="ECO:0000256" key="3">
    <source>
        <dbReference type="PROSITE-ProRule" id="PRU00339"/>
    </source>
</evidence>
<accession>A0A8J6T3Q3</accession>
<dbReference type="Gene3D" id="1.25.40.10">
    <property type="entry name" value="Tetratricopeptide repeat domain"/>
    <property type="match status" value="2"/>
</dbReference>
<keyword evidence="2 3" id="KW-0802">TPR repeat</keyword>
<comment type="caution">
    <text evidence="5">The sequence shown here is derived from an EMBL/GenBank/DDBJ whole genome shotgun (WGS) entry which is preliminary data.</text>
</comment>
<feature type="transmembrane region" description="Helical" evidence="4">
    <location>
        <begin position="158"/>
        <end position="181"/>
    </location>
</feature>
<keyword evidence="4" id="KW-1133">Transmembrane helix</keyword>
<sequence length="529" mass="60094">MPKGNCEFKGTGREYLGVFVIHLFLLSMITLGFYSPWAWVRLFKLRASHTVISGKKVIFNGTGLKFFGVCLLNGLFIIITLGIYFPWAICRISKWKAKNTLVGGKQSDFVGTGGRLFIFYLVHLMILPMLTLGVYYFYGIYRYYAWKEEHMKYGGEKTSFGSGFWGLMKIFLASSLIWLLLPIAAQFLSQPSIDLYALIILILLAPWFICMFFRWQVKGLTVGDGKDVQHFPPVRTGFLLIAVIILIELFSLAAAGMFIKDRYKLNITDISSLVQFIEMTTKDLKKSEVIRVPVKKPPRIIATKPDKKDLPKAAPSKEVFIPKSAKKVSPGKPPTEKILSEKPAIKKPHLPALSSPDEKPVLKSMDYDKEIRALDEFITKDRQNAELYYSRGCLYERKGDLDKAKKDFTKSIEINNRVSDTYYNRGLVFVRKKQYALAIKDFDRAIELDSQAADAYCNRGSANYQLGKSDLAIRDYNEGLKINPDDADLYYNRGVVHLSKGMRKDAKADFKKAAMLGHVLASEMISKQK</sequence>